<dbReference type="InterPro" id="IPR019681">
    <property type="entry name" value="DUF2530"/>
</dbReference>
<evidence type="ECO:0000313" key="3">
    <source>
        <dbReference type="Proteomes" id="UP000053060"/>
    </source>
</evidence>
<keyword evidence="1" id="KW-0812">Transmembrane</keyword>
<reference evidence="2 3" key="2">
    <citation type="journal article" date="2016" name="Genome Announc.">
        <title>Draft Genome Sequence of a Versatile Hydrocarbon-Degrading Bacterium, Rhodococcus pyridinivorans Strain KG-16, Collected from Oil Fields in India.</title>
        <authorList>
            <person name="Aggarwal R.K."/>
            <person name="Dawar C."/>
            <person name="Phanindranath R."/>
            <person name="Mutnuri L."/>
            <person name="Dayal A.M."/>
        </authorList>
    </citation>
    <scope>NUCLEOTIDE SEQUENCE [LARGE SCALE GENOMIC DNA]</scope>
    <source>
        <strain evidence="2 3">KG-16</strain>
    </source>
</reference>
<organism evidence="2 3">
    <name type="scientific">Rhodococcus pyridinivorans KG-16</name>
    <dbReference type="NCBI Taxonomy" id="1441730"/>
    <lineage>
        <taxon>Bacteria</taxon>
        <taxon>Bacillati</taxon>
        <taxon>Actinomycetota</taxon>
        <taxon>Actinomycetes</taxon>
        <taxon>Mycobacteriales</taxon>
        <taxon>Nocardiaceae</taxon>
        <taxon>Rhodococcus</taxon>
    </lineage>
</organism>
<evidence type="ECO:0000313" key="2">
    <source>
        <dbReference type="EMBL" id="KSZ58531.1"/>
    </source>
</evidence>
<dbReference type="Proteomes" id="UP000053060">
    <property type="component" value="Unassembled WGS sequence"/>
</dbReference>
<evidence type="ECO:0000256" key="1">
    <source>
        <dbReference type="SAM" id="Phobius"/>
    </source>
</evidence>
<dbReference type="RefSeq" id="WP_060651991.1">
    <property type="nucleotide sequence ID" value="NZ_AZXY01000005.1"/>
</dbReference>
<feature type="transmembrane region" description="Helical" evidence="1">
    <location>
        <begin position="46"/>
        <end position="66"/>
    </location>
</feature>
<feature type="transmembrane region" description="Helical" evidence="1">
    <location>
        <begin position="20"/>
        <end position="40"/>
    </location>
</feature>
<dbReference type="EMBL" id="AZXY01000005">
    <property type="protein sequence ID" value="KSZ58531.1"/>
    <property type="molecule type" value="Genomic_DNA"/>
</dbReference>
<gene>
    <name evidence="2" type="ORF">Z045_11600</name>
</gene>
<keyword evidence="1" id="KW-0472">Membrane</keyword>
<accession>A0A0V9UKJ8</accession>
<sequence length="83" mass="8599">MEPAQLVAARIRRLADPRPALAVGTGLWVMATVVVAVVGGELRDDALPVCVAGIVVGLLGTALFLLQRRAARRGDRGAQAGLD</sequence>
<dbReference type="PATRIC" id="fig|1441730.3.peg.2415"/>
<dbReference type="AlphaFoldDB" id="A0A0V9UKJ8"/>
<dbReference type="Pfam" id="PF10745">
    <property type="entry name" value="DUF2530"/>
    <property type="match status" value="1"/>
</dbReference>
<proteinExistence type="predicted"/>
<name>A0A0V9UKJ8_9NOCA</name>
<protein>
    <submittedName>
        <fullName evidence="2">Membrane protein</fullName>
    </submittedName>
</protein>
<reference evidence="3" key="1">
    <citation type="submission" date="2015-01" db="EMBL/GenBank/DDBJ databases">
        <title>Draft genome sequence of Rhodococcus pyridinivorans strain KG-16, a hydrocarbon-degrading bacterium.</title>
        <authorList>
            <person name="Aggarwal R.K."/>
            <person name="Dawar C."/>
        </authorList>
    </citation>
    <scope>NUCLEOTIDE SEQUENCE [LARGE SCALE GENOMIC DNA]</scope>
    <source>
        <strain evidence="3">KG-16</strain>
    </source>
</reference>
<keyword evidence="1" id="KW-1133">Transmembrane helix</keyword>
<comment type="caution">
    <text evidence="2">The sequence shown here is derived from an EMBL/GenBank/DDBJ whole genome shotgun (WGS) entry which is preliminary data.</text>
</comment>